<feature type="transmembrane region" description="Helical" evidence="2">
    <location>
        <begin position="516"/>
        <end position="535"/>
    </location>
</feature>
<reference evidence="4" key="1">
    <citation type="journal article" date="2019" name="Int. J. Syst. Evol. Microbiol.">
        <title>The Global Catalogue of Microorganisms (GCM) 10K type strain sequencing project: providing services to taxonomists for standard genome sequencing and annotation.</title>
        <authorList>
            <consortium name="The Broad Institute Genomics Platform"/>
            <consortium name="The Broad Institute Genome Sequencing Center for Infectious Disease"/>
            <person name="Wu L."/>
            <person name="Ma J."/>
        </authorList>
    </citation>
    <scope>NUCLEOTIDE SEQUENCE [LARGE SCALE GENOMIC DNA]</scope>
    <source>
        <strain evidence="4">JCM 13929</strain>
    </source>
</reference>
<feature type="transmembrane region" description="Helical" evidence="2">
    <location>
        <begin position="430"/>
        <end position="461"/>
    </location>
</feature>
<dbReference type="Proteomes" id="UP001500064">
    <property type="component" value="Unassembled WGS sequence"/>
</dbReference>
<comment type="caution">
    <text evidence="3">The sequence shown here is derived from an EMBL/GenBank/DDBJ whole genome shotgun (WGS) entry which is preliminary data.</text>
</comment>
<feature type="transmembrane region" description="Helical" evidence="2">
    <location>
        <begin position="659"/>
        <end position="680"/>
    </location>
</feature>
<feature type="transmembrane region" description="Helical" evidence="2">
    <location>
        <begin position="575"/>
        <end position="596"/>
    </location>
</feature>
<keyword evidence="4" id="KW-1185">Reference proteome</keyword>
<feature type="transmembrane region" description="Helical" evidence="2">
    <location>
        <begin position="692"/>
        <end position="710"/>
    </location>
</feature>
<evidence type="ECO:0000313" key="4">
    <source>
        <dbReference type="Proteomes" id="UP001500064"/>
    </source>
</evidence>
<feature type="region of interest" description="Disordered" evidence="1">
    <location>
        <begin position="202"/>
        <end position="253"/>
    </location>
</feature>
<organism evidence="3 4">
    <name type="scientific">Nonomuraea maheshkhaliensis</name>
    <dbReference type="NCBI Taxonomy" id="419590"/>
    <lineage>
        <taxon>Bacteria</taxon>
        <taxon>Bacillati</taxon>
        <taxon>Actinomycetota</taxon>
        <taxon>Actinomycetes</taxon>
        <taxon>Streptosporangiales</taxon>
        <taxon>Streptosporangiaceae</taxon>
        <taxon>Nonomuraea</taxon>
    </lineage>
</organism>
<name>A0ABP4RSG8_9ACTN</name>
<feature type="transmembrane region" description="Helical" evidence="2">
    <location>
        <begin position="401"/>
        <end position="423"/>
    </location>
</feature>
<feature type="transmembrane region" description="Helical" evidence="2">
    <location>
        <begin position="370"/>
        <end position="389"/>
    </location>
</feature>
<keyword evidence="2" id="KW-0472">Membrane</keyword>
<evidence type="ECO:0008006" key="5">
    <source>
        <dbReference type="Google" id="ProtNLM"/>
    </source>
</evidence>
<feature type="transmembrane region" description="Helical" evidence="2">
    <location>
        <begin position="260"/>
        <end position="281"/>
    </location>
</feature>
<feature type="transmembrane region" description="Helical" evidence="2">
    <location>
        <begin position="172"/>
        <end position="189"/>
    </location>
</feature>
<feature type="compositionally biased region" description="Gly residues" evidence="1">
    <location>
        <begin position="474"/>
        <end position="492"/>
    </location>
</feature>
<feature type="transmembrane region" description="Helical" evidence="2">
    <location>
        <begin position="118"/>
        <end position="137"/>
    </location>
</feature>
<proteinExistence type="predicted"/>
<keyword evidence="2" id="KW-1133">Transmembrane helix</keyword>
<evidence type="ECO:0000256" key="1">
    <source>
        <dbReference type="SAM" id="MobiDB-lite"/>
    </source>
</evidence>
<feature type="compositionally biased region" description="Basic residues" evidence="1">
    <location>
        <begin position="232"/>
        <end position="246"/>
    </location>
</feature>
<accession>A0ABP4RSG8</accession>
<dbReference type="EMBL" id="BAAAMU010000054">
    <property type="protein sequence ID" value="GAA1656616.1"/>
    <property type="molecule type" value="Genomic_DNA"/>
</dbReference>
<feature type="region of interest" description="Disordered" evidence="1">
    <location>
        <begin position="471"/>
        <end position="492"/>
    </location>
</feature>
<gene>
    <name evidence="3" type="ORF">GCM10009733_062680</name>
</gene>
<evidence type="ECO:0000256" key="2">
    <source>
        <dbReference type="SAM" id="Phobius"/>
    </source>
</evidence>
<feature type="transmembrane region" description="Helical" evidence="2">
    <location>
        <begin position="342"/>
        <end position="363"/>
    </location>
</feature>
<feature type="transmembrane region" description="Helical" evidence="2">
    <location>
        <begin position="91"/>
        <end position="112"/>
    </location>
</feature>
<keyword evidence="2" id="KW-0812">Transmembrane</keyword>
<protein>
    <recommendedName>
        <fullName evidence="5">Glycosyltransferase RgtA/B/C/D-like domain-containing protein</fullName>
    </recommendedName>
</protein>
<feature type="transmembrane region" description="Helical" evidence="2">
    <location>
        <begin position="633"/>
        <end position="653"/>
    </location>
</feature>
<feature type="transmembrane region" description="Helical" evidence="2">
    <location>
        <begin position="608"/>
        <end position="626"/>
    </location>
</feature>
<evidence type="ECO:0000313" key="3">
    <source>
        <dbReference type="EMBL" id="GAA1656616.1"/>
    </source>
</evidence>
<sequence>MTPAPPRRRLVHLARGRAPRRGWPSAALLRLRGRGLLRSLGLVRAPGALLSFRRGAPPRPEDPGTVPGSLVRSRDRAPAAFARFRGFRSGWTPALLACFGALAVFLWCGVSARDLAFFAAYLGAGVLLPGTLLWRALTGGGRSLAEEPAAGLALGYAVEVLAYIPARAVGMPLLVLGAPVAVLCAFTCVPRLRRHWWARHSTGRHSTGAFPPARPPSEPPSSGRHTSEPSTSRRHSSRPFPGRRRGPGGGRGARERVPGWCAWALAGIVAYLVGWSALFLYRVPVTAAYVDMPYHLALVGEAKHHLPLTMPSVLGEGLSYHWFVHAEMAATSWVTGIEPVTLVYRLSTLPMAAATVVLVAAIGRRLGGRWGAGAAAAGVAYFLFGPELVEDVSFPTRSMFTVWASPTQTFGALLFAAVVLLLVGEFGRRWAALAVLLPVLAGAKATYLPMLLAALLLVLAVRAVPVRARDGRGAGRAGGGRGAGRSGGGRWAARRAGGGLGRVVRGLAGRWRRGPWAGAAVWTLLCLLFAQFVLFRQGAQGTVVSPFATMRGLWARLVALAEPPTEPAASAAAPVLWLAVLTGVHLFCLACVWAGVAGLGRRVLEPGLLLVLGVGAAGIGAAVLLGHPAESQLYFLEAARPYLSIAAVCGVLAAPRLPWIRLVCLAAAGAVVALVAGLLTAQAPDGFPGGRLGLVVVPYAVLAVAALLVWRRGHVLAVIAVLAGYAVPTSLREVAGHIVPDGEKRERLIPPGARAAGRWLREHSAPGDVVATDLHCLHDGWRVCDSRHFWVSGFSERRVLVEGWAYAESTLSRAGLSAGSYLAVPFADQARLAANDAVFRAPTAQNVRQLADRYGVTWLFTGMNPRPQEFARLRFRNACCSIYQIP</sequence>